<dbReference type="GO" id="GO:0006355">
    <property type="term" value="P:regulation of DNA-templated transcription"/>
    <property type="evidence" value="ECO:0007669"/>
    <property type="project" value="UniProtKB-ARBA"/>
</dbReference>
<reference evidence="5 6" key="1">
    <citation type="submission" date="2018-01" db="EMBL/GenBank/DDBJ databases">
        <title>Complete genome sequence of Flavivirga eckloniae ECD14 isolated from seaweed Ecklonia cava.</title>
        <authorList>
            <person name="Lee J.H."/>
            <person name="Baik K.S."/>
            <person name="Seong C.N."/>
        </authorList>
    </citation>
    <scope>NUCLEOTIDE SEQUENCE [LARGE SCALE GENOMIC DNA]</scope>
    <source>
        <strain evidence="5 6">ECD14</strain>
    </source>
</reference>
<dbReference type="Pfam" id="PF01037">
    <property type="entry name" value="AsnC_trans_reg"/>
    <property type="match status" value="1"/>
</dbReference>
<dbReference type="SUPFAM" id="SSF46785">
    <property type="entry name" value="Winged helix' DNA-binding domain"/>
    <property type="match status" value="1"/>
</dbReference>
<gene>
    <name evidence="5" type="ORF">C1H87_00920</name>
</gene>
<keyword evidence="1" id="KW-0805">Transcription regulation</keyword>
<keyword evidence="6" id="KW-1185">Reference proteome</keyword>
<dbReference type="GO" id="GO:0043200">
    <property type="term" value="P:response to amino acid"/>
    <property type="evidence" value="ECO:0007669"/>
    <property type="project" value="TreeGrafter"/>
</dbReference>
<keyword evidence="3" id="KW-0804">Transcription</keyword>
<dbReference type="RefSeq" id="WP_102754016.1">
    <property type="nucleotide sequence ID" value="NZ_CP025791.1"/>
</dbReference>
<dbReference type="InterPro" id="IPR011991">
    <property type="entry name" value="ArsR-like_HTH"/>
</dbReference>
<dbReference type="AlphaFoldDB" id="A0A2K9PJZ8"/>
<dbReference type="InterPro" id="IPR011008">
    <property type="entry name" value="Dimeric_a/b-barrel"/>
</dbReference>
<dbReference type="PANTHER" id="PTHR30154:SF53">
    <property type="entry name" value="HTH-TYPE TRANSCRIPTIONAL REGULATOR LRPC"/>
    <property type="match status" value="1"/>
</dbReference>
<sequence length="151" mass="16882">MQIDKLNWAILTELQKDARMAVKDIAKTVGLSSPAVSERIQKLEDLGIIKGYTTKINIEALGYPLGVIISIKVRYGQTQNFMDFIKTVPEIFECYQLTGRDCMQMKGYVKNPSHLQNLNSRLAAYGEMTTSLVLSSVISDNVLDGEMPFSN</sequence>
<dbReference type="GO" id="GO:0043565">
    <property type="term" value="F:sequence-specific DNA binding"/>
    <property type="evidence" value="ECO:0007669"/>
    <property type="project" value="InterPro"/>
</dbReference>
<dbReference type="InterPro" id="IPR000485">
    <property type="entry name" value="AsnC-type_HTH_dom"/>
</dbReference>
<dbReference type="InterPro" id="IPR019888">
    <property type="entry name" value="Tscrpt_reg_AsnC-like"/>
</dbReference>
<evidence type="ECO:0000256" key="2">
    <source>
        <dbReference type="ARBA" id="ARBA00023125"/>
    </source>
</evidence>
<evidence type="ECO:0000313" key="6">
    <source>
        <dbReference type="Proteomes" id="UP000235826"/>
    </source>
</evidence>
<dbReference type="InterPro" id="IPR036390">
    <property type="entry name" value="WH_DNA-bd_sf"/>
</dbReference>
<accession>A0A2K9PJZ8</accession>
<dbReference type="Proteomes" id="UP000235826">
    <property type="component" value="Chromosome"/>
</dbReference>
<dbReference type="InterPro" id="IPR019887">
    <property type="entry name" value="Tscrpt_reg_AsnC/Lrp_C"/>
</dbReference>
<dbReference type="Gene3D" id="1.10.10.10">
    <property type="entry name" value="Winged helix-like DNA-binding domain superfamily/Winged helix DNA-binding domain"/>
    <property type="match status" value="1"/>
</dbReference>
<evidence type="ECO:0000256" key="1">
    <source>
        <dbReference type="ARBA" id="ARBA00023015"/>
    </source>
</evidence>
<evidence type="ECO:0000256" key="3">
    <source>
        <dbReference type="ARBA" id="ARBA00023163"/>
    </source>
</evidence>
<protein>
    <submittedName>
        <fullName evidence="5">ArsR family transcriptional regulator</fullName>
    </submittedName>
</protein>
<evidence type="ECO:0000313" key="5">
    <source>
        <dbReference type="EMBL" id="AUP77356.1"/>
    </source>
</evidence>
<dbReference type="GO" id="GO:0005829">
    <property type="term" value="C:cytosol"/>
    <property type="evidence" value="ECO:0007669"/>
    <property type="project" value="TreeGrafter"/>
</dbReference>
<dbReference type="Gene3D" id="3.30.70.920">
    <property type="match status" value="1"/>
</dbReference>
<organism evidence="5 6">
    <name type="scientific">Flavivirga eckloniae</name>
    <dbReference type="NCBI Taxonomy" id="1803846"/>
    <lineage>
        <taxon>Bacteria</taxon>
        <taxon>Pseudomonadati</taxon>
        <taxon>Bacteroidota</taxon>
        <taxon>Flavobacteriia</taxon>
        <taxon>Flavobacteriales</taxon>
        <taxon>Flavobacteriaceae</taxon>
        <taxon>Flavivirga</taxon>
    </lineage>
</organism>
<dbReference type="InterPro" id="IPR036388">
    <property type="entry name" value="WH-like_DNA-bd_sf"/>
</dbReference>
<evidence type="ECO:0000259" key="4">
    <source>
        <dbReference type="PROSITE" id="PS50956"/>
    </source>
</evidence>
<name>A0A2K9PJZ8_9FLAO</name>
<keyword evidence="2" id="KW-0238">DNA-binding</keyword>
<dbReference type="EMBL" id="CP025791">
    <property type="protein sequence ID" value="AUP77356.1"/>
    <property type="molecule type" value="Genomic_DNA"/>
</dbReference>
<dbReference type="InterPro" id="IPR019885">
    <property type="entry name" value="Tscrpt_reg_HTH_AsnC-type_CS"/>
</dbReference>
<dbReference type="SUPFAM" id="SSF54909">
    <property type="entry name" value="Dimeric alpha+beta barrel"/>
    <property type="match status" value="1"/>
</dbReference>
<feature type="domain" description="HTH asnC-type" evidence="4">
    <location>
        <begin position="3"/>
        <end position="64"/>
    </location>
</feature>
<dbReference type="PRINTS" id="PR00033">
    <property type="entry name" value="HTHASNC"/>
</dbReference>
<dbReference type="PANTHER" id="PTHR30154">
    <property type="entry name" value="LEUCINE-RESPONSIVE REGULATORY PROTEIN"/>
    <property type="match status" value="1"/>
</dbReference>
<dbReference type="SMART" id="SM00344">
    <property type="entry name" value="HTH_ASNC"/>
    <property type="match status" value="1"/>
</dbReference>
<dbReference type="KEGG" id="fek:C1H87_00920"/>
<proteinExistence type="predicted"/>
<dbReference type="Pfam" id="PF13404">
    <property type="entry name" value="HTH_AsnC-type"/>
    <property type="match status" value="1"/>
</dbReference>
<dbReference type="PROSITE" id="PS00519">
    <property type="entry name" value="HTH_ASNC_1"/>
    <property type="match status" value="1"/>
</dbReference>
<dbReference type="CDD" id="cd00090">
    <property type="entry name" value="HTH_ARSR"/>
    <property type="match status" value="1"/>
</dbReference>
<dbReference type="PROSITE" id="PS50956">
    <property type="entry name" value="HTH_ASNC_2"/>
    <property type="match status" value="1"/>
</dbReference>
<dbReference type="OrthoDB" id="9800326at2"/>